<gene>
    <name evidence="2" type="ORF">DI616_19805</name>
</gene>
<name>A0A533HX26_PARDE</name>
<keyword evidence="1" id="KW-0812">Transmembrane</keyword>
<accession>A0A533HX26</accession>
<comment type="caution">
    <text evidence="2">The sequence shown here is derived from an EMBL/GenBank/DDBJ whole genome shotgun (WGS) entry which is preliminary data.</text>
</comment>
<evidence type="ECO:0000313" key="3">
    <source>
        <dbReference type="Proteomes" id="UP000315344"/>
    </source>
</evidence>
<sequence>MSHPESSSQPSPAELISRLSEQTSRLVRDELKLARAEMTATAKQGGVGAGLLGAGGVLAAYGFAALIATAIIALALVLPAWAAALIVTAVLFIAAAIAALVGKKKVQDLSLTPERTIDSVQEDIAEVKGQTHHDHA</sequence>
<dbReference type="InterPro" id="IPR009937">
    <property type="entry name" value="Phage_holin_3_6"/>
</dbReference>
<feature type="transmembrane region" description="Helical" evidence="1">
    <location>
        <begin position="80"/>
        <end position="101"/>
    </location>
</feature>
<dbReference type="Proteomes" id="UP000315344">
    <property type="component" value="Unassembled WGS sequence"/>
</dbReference>
<reference evidence="2 3" key="1">
    <citation type="journal article" date="2017" name="Nat. Commun.">
        <title>In situ click chemistry generation of cyclooxygenase-2 inhibitors.</title>
        <authorList>
            <person name="Bhardwaj A."/>
            <person name="Kaur J."/>
            <person name="Wuest M."/>
            <person name="Wuest F."/>
        </authorList>
    </citation>
    <scope>NUCLEOTIDE SEQUENCE [LARGE SCALE GENOMIC DNA]</scope>
    <source>
        <strain evidence="2">S2_012_000_R3_94</strain>
    </source>
</reference>
<dbReference type="AlphaFoldDB" id="A0A533HX26"/>
<organism evidence="2 3">
    <name type="scientific">Paracoccus denitrificans</name>
    <dbReference type="NCBI Taxonomy" id="266"/>
    <lineage>
        <taxon>Bacteria</taxon>
        <taxon>Pseudomonadati</taxon>
        <taxon>Pseudomonadota</taxon>
        <taxon>Alphaproteobacteria</taxon>
        <taxon>Rhodobacterales</taxon>
        <taxon>Paracoccaceae</taxon>
        <taxon>Paracoccus</taxon>
    </lineage>
</organism>
<evidence type="ECO:0000313" key="2">
    <source>
        <dbReference type="EMBL" id="TKW63273.1"/>
    </source>
</evidence>
<proteinExistence type="predicted"/>
<keyword evidence="1" id="KW-1133">Transmembrane helix</keyword>
<feature type="transmembrane region" description="Helical" evidence="1">
    <location>
        <begin position="51"/>
        <end position="74"/>
    </location>
</feature>
<evidence type="ECO:0000256" key="1">
    <source>
        <dbReference type="SAM" id="Phobius"/>
    </source>
</evidence>
<dbReference type="EMBL" id="VAFL01000036">
    <property type="protein sequence ID" value="TKW63273.1"/>
    <property type="molecule type" value="Genomic_DNA"/>
</dbReference>
<dbReference type="Pfam" id="PF07332">
    <property type="entry name" value="Phage_holin_3_6"/>
    <property type="match status" value="1"/>
</dbReference>
<protein>
    <submittedName>
        <fullName evidence="2">Phage holin family protein</fullName>
    </submittedName>
</protein>
<keyword evidence="1" id="KW-0472">Membrane</keyword>